<dbReference type="AlphaFoldDB" id="A0A8T1BIT0"/>
<gene>
    <name evidence="2" type="ORF">PC115_g14906</name>
</gene>
<organism evidence="2 3">
    <name type="scientific">Phytophthora cactorum</name>
    <dbReference type="NCBI Taxonomy" id="29920"/>
    <lineage>
        <taxon>Eukaryota</taxon>
        <taxon>Sar</taxon>
        <taxon>Stramenopiles</taxon>
        <taxon>Oomycota</taxon>
        <taxon>Peronosporomycetes</taxon>
        <taxon>Peronosporales</taxon>
        <taxon>Peronosporaceae</taxon>
        <taxon>Phytophthora</taxon>
    </lineage>
</organism>
<dbReference type="EMBL" id="RCMI01000586">
    <property type="protein sequence ID" value="KAG2904630.1"/>
    <property type="molecule type" value="Genomic_DNA"/>
</dbReference>
<evidence type="ECO:0000313" key="2">
    <source>
        <dbReference type="EMBL" id="KAG2904630.1"/>
    </source>
</evidence>
<comment type="caution">
    <text evidence="2">The sequence shown here is derived from an EMBL/GenBank/DDBJ whole genome shotgun (WGS) entry which is preliminary data.</text>
</comment>
<feature type="compositionally biased region" description="Basic and acidic residues" evidence="1">
    <location>
        <begin position="9"/>
        <end position="24"/>
    </location>
</feature>
<sequence length="501" mass="55624">MRLQPAESKAPDSSESRAPPRENDLLFEELEEGQVDYEESVASEAHSNAASARSHTSGVSFGAASARSYGSTTTSPPRRVLRTLNPFAERYNPVRALHDAPPLTSRYKEDRRDPNLITNDFDEAQSRQLSTEPSSQRSNHPVARPLTLPSRRDYGFQPLDPAETARRAALQLLYTYVCGSSAATVDQQVRRHTLRERFLTQQVTTPQEYWERLQQLHGQPVPAMRTVPVVVRPRESTTAYEAQFLNWVERARRLPSYEALRASFSETDIRLERRLRLDIAKLKARRQLPGPRPQHHEAPPPPAPAASTAAHVHEPSAPATGQILRSAADLSSPRSSGGKRSAPGDAVARRDGDLATDVPGHKRQRRLGNPAGGEPQTPMSFVNEGNLATSQDIGYDPGDNAAPQGVPRDSGAHHARREEPAEDEPRLDPRAASHHDVIVLDQRVRSLISFVHDANASHARLAEDLEEMYRRMDWFEAPSALQNRVVDLERQVARLQGNGNG</sequence>
<dbReference type="VEuPathDB" id="FungiDB:PC110_g20119"/>
<feature type="region of interest" description="Disordered" evidence="1">
    <location>
        <begin position="284"/>
        <end position="432"/>
    </location>
</feature>
<feature type="compositionally biased region" description="Polar residues" evidence="1">
    <location>
        <begin position="45"/>
        <end position="59"/>
    </location>
</feature>
<dbReference type="VEuPathDB" id="FungiDB:PC110_g19740"/>
<feature type="compositionally biased region" description="Basic and acidic residues" evidence="1">
    <location>
        <begin position="410"/>
        <end position="432"/>
    </location>
</feature>
<evidence type="ECO:0000256" key="1">
    <source>
        <dbReference type="SAM" id="MobiDB-lite"/>
    </source>
</evidence>
<feature type="compositionally biased region" description="Acidic residues" evidence="1">
    <location>
        <begin position="25"/>
        <end position="41"/>
    </location>
</feature>
<accession>A0A8T1BIT0</accession>
<dbReference type="Proteomes" id="UP000774804">
    <property type="component" value="Unassembled WGS sequence"/>
</dbReference>
<name>A0A8T1BIT0_9STRA</name>
<feature type="region of interest" description="Disordered" evidence="1">
    <location>
        <begin position="92"/>
        <end position="153"/>
    </location>
</feature>
<feature type="compositionally biased region" description="Polar residues" evidence="1">
    <location>
        <begin position="126"/>
        <end position="139"/>
    </location>
</feature>
<evidence type="ECO:0000313" key="3">
    <source>
        <dbReference type="Proteomes" id="UP000774804"/>
    </source>
</evidence>
<protein>
    <submittedName>
        <fullName evidence="2">Uncharacterized protein</fullName>
    </submittedName>
</protein>
<proteinExistence type="predicted"/>
<reference evidence="2" key="1">
    <citation type="submission" date="2018-10" db="EMBL/GenBank/DDBJ databases">
        <title>Effector identification in a new, highly contiguous assembly of the strawberry crown rot pathogen Phytophthora cactorum.</title>
        <authorList>
            <person name="Armitage A.D."/>
            <person name="Nellist C.F."/>
            <person name="Bates H."/>
            <person name="Vickerstaff R.J."/>
            <person name="Harrison R.J."/>
        </authorList>
    </citation>
    <scope>NUCLEOTIDE SEQUENCE</scope>
    <source>
        <strain evidence="2">4032</strain>
    </source>
</reference>
<feature type="region of interest" description="Disordered" evidence="1">
    <location>
        <begin position="1"/>
        <end position="80"/>
    </location>
</feature>